<dbReference type="Proteomes" id="UP001470230">
    <property type="component" value="Unassembled WGS sequence"/>
</dbReference>
<gene>
    <name evidence="1" type="ORF">M9Y10_026735</name>
</gene>
<name>A0ABR2H770_9EUKA</name>
<dbReference type="InterPro" id="IPR032675">
    <property type="entry name" value="LRR_dom_sf"/>
</dbReference>
<dbReference type="Gene3D" id="3.80.10.10">
    <property type="entry name" value="Ribonuclease Inhibitor"/>
    <property type="match status" value="1"/>
</dbReference>
<proteinExistence type="predicted"/>
<protein>
    <recommendedName>
        <fullName evidence="3">Leucine-rich repeat domain-containing protein</fullName>
    </recommendedName>
</protein>
<organism evidence="1 2">
    <name type="scientific">Tritrichomonas musculus</name>
    <dbReference type="NCBI Taxonomy" id="1915356"/>
    <lineage>
        <taxon>Eukaryota</taxon>
        <taxon>Metamonada</taxon>
        <taxon>Parabasalia</taxon>
        <taxon>Tritrichomonadida</taxon>
        <taxon>Tritrichomonadidae</taxon>
        <taxon>Tritrichomonas</taxon>
    </lineage>
</organism>
<sequence length="108" mass="12307">MYNNQFLLGKISDSSDKFDVLHFALYNVEEAVIPAQISVVKSFSFSNHNNLKSIKFLPNSELKHIEDYALKNCSIESLSLPASVEHIGSKCFSFTPNLREIEIQVDRR</sequence>
<dbReference type="InterPro" id="IPR026906">
    <property type="entry name" value="LRR_5"/>
</dbReference>
<dbReference type="SUPFAM" id="SSF52058">
    <property type="entry name" value="L domain-like"/>
    <property type="match status" value="1"/>
</dbReference>
<comment type="caution">
    <text evidence="1">The sequence shown here is derived from an EMBL/GenBank/DDBJ whole genome shotgun (WGS) entry which is preliminary data.</text>
</comment>
<reference evidence="1 2" key="1">
    <citation type="submission" date="2024-04" db="EMBL/GenBank/DDBJ databases">
        <title>Tritrichomonas musculus Genome.</title>
        <authorList>
            <person name="Alves-Ferreira E."/>
            <person name="Grigg M."/>
            <person name="Lorenzi H."/>
            <person name="Galac M."/>
        </authorList>
    </citation>
    <scope>NUCLEOTIDE SEQUENCE [LARGE SCALE GENOMIC DNA]</scope>
    <source>
        <strain evidence="1 2">EAF2021</strain>
    </source>
</reference>
<evidence type="ECO:0008006" key="3">
    <source>
        <dbReference type="Google" id="ProtNLM"/>
    </source>
</evidence>
<accession>A0ABR2H770</accession>
<evidence type="ECO:0000313" key="2">
    <source>
        <dbReference type="Proteomes" id="UP001470230"/>
    </source>
</evidence>
<keyword evidence="2" id="KW-1185">Reference proteome</keyword>
<evidence type="ECO:0000313" key="1">
    <source>
        <dbReference type="EMBL" id="KAK8841786.1"/>
    </source>
</evidence>
<dbReference type="Pfam" id="PF13306">
    <property type="entry name" value="LRR_5"/>
    <property type="match status" value="1"/>
</dbReference>
<dbReference type="EMBL" id="JAPFFF010000040">
    <property type="protein sequence ID" value="KAK8841786.1"/>
    <property type="molecule type" value="Genomic_DNA"/>
</dbReference>